<dbReference type="AlphaFoldDB" id="A0A540QPN3"/>
<protein>
    <submittedName>
        <fullName evidence="1">FXSXX-COOH protein</fullName>
    </submittedName>
</protein>
<evidence type="ECO:0000313" key="1">
    <source>
        <dbReference type="EMBL" id="TQE37368.1"/>
    </source>
</evidence>
<dbReference type="RefSeq" id="WP_009327459.1">
    <property type="nucleotide sequence ID" value="NZ_CP182305.1"/>
</dbReference>
<dbReference type="InterPro" id="IPR026334">
    <property type="entry name" value="FxSxx-COOH"/>
</dbReference>
<organism evidence="1 2">
    <name type="scientific">Streptomyces ipomoeae</name>
    <dbReference type="NCBI Taxonomy" id="103232"/>
    <lineage>
        <taxon>Bacteria</taxon>
        <taxon>Bacillati</taxon>
        <taxon>Actinomycetota</taxon>
        <taxon>Actinomycetes</taxon>
        <taxon>Kitasatosporales</taxon>
        <taxon>Streptomycetaceae</taxon>
        <taxon>Streptomyces</taxon>
    </lineage>
</organism>
<accession>A0A540QPN3</accession>
<comment type="caution">
    <text evidence="1">The sequence shown here is derived from an EMBL/GenBank/DDBJ whole genome shotgun (WGS) entry which is preliminary data.</text>
</comment>
<evidence type="ECO:0000313" key="2">
    <source>
        <dbReference type="Proteomes" id="UP000318720"/>
    </source>
</evidence>
<dbReference type="GeneID" id="301702220"/>
<name>A0A540QPN3_9ACTN</name>
<dbReference type="Proteomes" id="UP000318720">
    <property type="component" value="Unassembled WGS sequence"/>
</dbReference>
<dbReference type="NCBIfam" id="TIGR04268">
    <property type="entry name" value="FxSxx-COOH"/>
    <property type="match status" value="1"/>
</dbReference>
<proteinExistence type="predicted"/>
<sequence length="51" mass="5412">MDSYEQPFATSVVRDLHDTSLDEVPESAQESALARMLAGGGEPVAAFQSSL</sequence>
<dbReference type="EMBL" id="SPAZ01000062">
    <property type="protein sequence ID" value="TQE37368.1"/>
    <property type="molecule type" value="Genomic_DNA"/>
</dbReference>
<gene>
    <name evidence="1" type="primary">fxsA</name>
    <name evidence="1" type="ORF">Sipo8835_07970</name>
</gene>
<reference evidence="1 2" key="1">
    <citation type="submission" date="2019-03" db="EMBL/GenBank/DDBJ databases">
        <title>Comparative genomic analyses of the sweetpotato soil rot pathogen, Streptomyces ipomoeae.</title>
        <authorList>
            <person name="Ruschel Soares N."/>
            <person name="Badger J.H."/>
            <person name="Huguet-Tapia J.C."/>
            <person name="Clark C.A."/>
            <person name="Pettis G.S."/>
        </authorList>
    </citation>
    <scope>NUCLEOTIDE SEQUENCE [LARGE SCALE GENOMIC DNA]</scope>
    <source>
        <strain evidence="1 2">88-35</strain>
    </source>
</reference>